<dbReference type="Gene3D" id="3.40.50.720">
    <property type="entry name" value="NAD(P)-binding Rossmann-like Domain"/>
    <property type="match status" value="1"/>
</dbReference>
<evidence type="ECO:0000256" key="1">
    <source>
        <dbReference type="SAM" id="Phobius"/>
    </source>
</evidence>
<dbReference type="PANTHER" id="PTHR43833:SF9">
    <property type="entry name" value="POTASSIUM CHANNEL PROTEIN YUGO-RELATED"/>
    <property type="match status" value="1"/>
</dbReference>
<accession>A0ABY6BFE9</accession>
<keyword evidence="1" id="KW-0472">Membrane</keyword>
<gene>
    <name evidence="3" type="ORF">N4264_21730</name>
</gene>
<feature type="transmembrane region" description="Helical" evidence="1">
    <location>
        <begin position="47"/>
        <end position="65"/>
    </location>
</feature>
<protein>
    <submittedName>
        <fullName evidence="3">Ion channel</fullName>
    </submittedName>
</protein>
<keyword evidence="4" id="KW-1185">Reference proteome</keyword>
<dbReference type="InterPro" id="IPR036291">
    <property type="entry name" value="NAD(P)-bd_dom_sf"/>
</dbReference>
<keyword evidence="1" id="KW-0812">Transmembrane</keyword>
<organism evidence="3 4">
    <name type="scientific">Tahibacter amnicola</name>
    <dbReference type="NCBI Taxonomy" id="2976241"/>
    <lineage>
        <taxon>Bacteria</taxon>
        <taxon>Pseudomonadati</taxon>
        <taxon>Pseudomonadota</taxon>
        <taxon>Gammaproteobacteria</taxon>
        <taxon>Lysobacterales</taxon>
        <taxon>Rhodanobacteraceae</taxon>
        <taxon>Tahibacter</taxon>
    </lineage>
</organism>
<dbReference type="Gene3D" id="1.10.287.70">
    <property type="match status" value="1"/>
</dbReference>
<name>A0ABY6BFE9_9GAMM</name>
<dbReference type="PANTHER" id="PTHR43833">
    <property type="entry name" value="POTASSIUM CHANNEL PROTEIN 2-RELATED-RELATED"/>
    <property type="match status" value="1"/>
</dbReference>
<dbReference type="InterPro" id="IPR013099">
    <property type="entry name" value="K_chnl_dom"/>
</dbReference>
<dbReference type="InterPro" id="IPR050721">
    <property type="entry name" value="Trk_Ktr_HKT_K-transport"/>
</dbReference>
<evidence type="ECO:0000259" key="2">
    <source>
        <dbReference type="Pfam" id="PF07885"/>
    </source>
</evidence>
<feature type="domain" description="Potassium channel" evidence="2">
    <location>
        <begin position="26"/>
        <end position="98"/>
    </location>
</feature>
<evidence type="ECO:0000313" key="4">
    <source>
        <dbReference type="Proteomes" id="UP001064632"/>
    </source>
</evidence>
<dbReference type="Proteomes" id="UP001064632">
    <property type="component" value="Chromosome"/>
</dbReference>
<dbReference type="EMBL" id="CP104694">
    <property type="protein sequence ID" value="UXI67331.1"/>
    <property type="molecule type" value="Genomic_DNA"/>
</dbReference>
<evidence type="ECO:0000313" key="3">
    <source>
        <dbReference type="EMBL" id="UXI67331.1"/>
    </source>
</evidence>
<dbReference type="Pfam" id="PF07885">
    <property type="entry name" value="Ion_trans_2"/>
    <property type="match status" value="1"/>
</dbReference>
<sequence length="350" mass="38319">MPVFVRLMRLFRRHLALMSWSVLLLVVVAHCLISWQLMVMAGEEKLVTPTIWFYFYMVTAATIGYGDFSPQTDGGRLIATLWLLPGAITLFAMFLGKATTGLIDSWRRHAMGKSSYPTLKGHTVIVGWMGRDTLRTIDLLMQDTETDDEGILLAATEEIENPRPDEIRFVRLESLADPHGYQRAGIAEAARIIVNAATDEQTLAASFAVLANHPKGHIVATFDRADTCAVLRAHYPRVECILPLHVEVMVRAAQDAGSAFVAAELLSIAGGATQFSLRIPVDCVALSYGKLFTEFKHQHGATLLGYMLADGSAPRLNPPDTDSVAGGSMLYYIADKRVELGRVGWGACGP</sequence>
<dbReference type="SUPFAM" id="SSF81324">
    <property type="entry name" value="Voltage-gated potassium channels"/>
    <property type="match status" value="1"/>
</dbReference>
<dbReference type="SUPFAM" id="SSF51735">
    <property type="entry name" value="NAD(P)-binding Rossmann-fold domains"/>
    <property type="match status" value="1"/>
</dbReference>
<proteinExistence type="predicted"/>
<keyword evidence="1" id="KW-1133">Transmembrane helix</keyword>
<feature type="transmembrane region" description="Helical" evidence="1">
    <location>
        <begin position="77"/>
        <end position="95"/>
    </location>
</feature>
<dbReference type="RefSeq" id="WP_261694306.1">
    <property type="nucleotide sequence ID" value="NZ_CP104694.1"/>
</dbReference>
<reference evidence="3" key="1">
    <citation type="submission" date="2022-09" db="EMBL/GenBank/DDBJ databases">
        <title>Tahibacter sp. nov., isolated from a fresh water.</title>
        <authorList>
            <person name="Baek J.H."/>
            <person name="Lee J.K."/>
            <person name="Kim J.M."/>
            <person name="Jeon C.O."/>
        </authorList>
    </citation>
    <scope>NUCLEOTIDE SEQUENCE</scope>
    <source>
        <strain evidence="3">W38</strain>
    </source>
</reference>